<organism evidence="3 4">
    <name type="scientific">Podospora australis</name>
    <dbReference type="NCBI Taxonomy" id="1536484"/>
    <lineage>
        <taxon>Eukaryota</taxon>
        <taxon>Fungi</taxon>
        <taxon>Dikarya</taxon>
        <taxon>Ascomycota</taxon>
        <taxon>Pezizomycotina</taxon>
        <taxon>Sordariomycetes</taxon>
        <taxon>Sordariomycetidae</taxon>
        <taxon>Sordariales</taxon>
        <taxon>Podosporaceae</taxon>
        <taxon>Podospora</taxon>
    </lineage>
</organism>
<dbReference type="Pfam" id="PF14420">
    <property type="entry name" value="Clr5"/>
    <property type="match status" value="1"/>
</dbReference>
<dbReference type="EMBL" id="MU864392">
    <property type="protein sequence ID" value="KAK4188096.1"/>
    <property type="molecule type" value="Genomic_DNA"/>
</dbReference>
<reference evidence="3" key="2">
    <citation type="submission" date="2023-05" db="EMBL/GenBank/DDBJ databases">
        <authorList>
            <consortium name="Lawrence Berkeley National Laboratory"/>
            <person name="Steindorff A."/>
            <person name="Hensen N."/>
            <person name="Bonometti L."/>
            <person name="Westerberg I."/>
            <person name="Brannstrom I.O."/>
            <person name="Guillou S."/>
            <person name="Cros-Aarteil S."/>
            <person name="Calhoun S."/>
            <person name="Haridas S."/>
            <person name="Kuo A."/>
            <person name="Mondo S."/>
            <person name="Pangilinan J."/>
            <person name="Riley R."/>
            <person name="Labutti K."/>
            <person name="Andreopoulos B."/>
            <person name="Lipzen A."/>
            <person name="Chen C."/>
            <person name="Yanf M."/>
            <person name="Daum C."/>
            <person name="Ng V."/>
            <person name="Clum A."/>
            <person name="Ohm R."/>
            <person name="Martin F."/>
            <person name="Silar P."/>
            <person name="Natvig D."/>
            <person name="Lalanne C."/>
            <person name="Gautier V."/>
            <person name="Ament-Velasquez S.L."/>
            <person name="Kruys A."/>
            <person name="Hutchinson M.I."/>
            <person name="Powell A.J."/>
            <person name="Barry K."/>
            <person name="Miller A.N."/>
            <person name="Grigoriev I.V."/>
            <person name="Debuchy R."/>
            <person name="Gladieux P."/>
            <person name="Thoren M.H."/>
            <person name="Johannesson H."/>
        </authorList>
    </citation>
    <scope>NUCLEOTIDE SEQUENCE</scope>
    <source>
        <strain evidence="3">PSN309</strain>
    </source>
</reference>
<dbReference type="PANTHER" id="PTHR38788">
    <property type="entry name" value="CLR5 DOMAIN-CONTAINING PROTEIN"/>
    <property type="match status" value="1"/>
</dbReference>
<dbReference type="Proteomes" id="UP001302126">
    <property type="component" value="Unassembled WGS sequence"/>
</dbReference>
<feature type="region of interest" description="Disordered" evidence="1">
    <location>
        <begin position="108"/>
        <end position="162"/>
    </location>
</feature>
<feature type="compositionally biased region" description="Pro residues" evidence="1">
    <location>
        <begin position="119"/>
        <end position="128"/>
    </location>
</feature>
<feature type="compositionally biased region" description="Basic and acidic residues" evidence="1">
    <location>
        <begin position="146"/>
        <end position="155"/>
    </location>
</feature>
<dbReference type="PANTHER" id="PTHR38788:SF3">
    <property type="entry name" value="CLR5 DOMAIN-CONTAINING PROTEIN"/>
    <property type="match status" value="1"/>
</dbReference>
<feature type="compositionally biased region" description="Low complexity" evidence="1">
    <location>
        <begin position="199"/>
        <end position="217"/>
    </location>
</feature>
<dbReference type="InterPro" id="IPR011990">
    <property type="entry name" value="TPR-like_helical_dom_sf"/>
</dbReference>
<dbReference type="SUPFAM" id="SSF48452">
    <property type="entry name" value="TPR-like"/>
    <property type="match status" value="1"/>
</dbReference>
<evidence type="ECO:0000313" key="4">
    <source>
        <dbReference type="Proteomes" id="UP001302126"/>
    </source>
</evidence>
<evidence type="ECO:0000259" key="2">
    <source>
        <dbReference type="Pfam" id="PF14420"/>
    </source>
</evidence>
<name>A0AAN6WU86_9PEZI</name>
<feature type="region of interest" description="Disordered" evidence="1">
    <location>
        <begin position="1"/>
        <end position="52"/>
    </location>
</feature>
<gene>
    <name evidence="3" type="ORF">QBC35DRAFT_497037</name>
</gene>
<dbReference type="Gene3D" id="1.25.40.10">
    <property type="entry name" value="Tetratricopeptide repeat domain"/>
    <property type="match status" value="1"/>
</dbReference>
<feature type="domain" description="Clr5" evidence="2">
    <location>
        <begin position="54"/>
        <end position="104"/>
    </location>
</feature>
<evidence type="ECO:0000313" key="3">
    <source>
        <dbReference type="EMBL" id="KAK4188096.1"/>
    </source>
</evidence>
<keyword evidence="4" id="KW-1185">Reference proteome</keyword>
<accession>A0AAN6WU86</accession>
<comment type="caution">
    <text evidence="3">The sequence shown here is derived from an EMBL/GenBank/DDBJ whole genome shotgun (WGS) entry which is preliminary data.</text>
</comment>
<evidence type="ECO:0000256" key="1">
    <source>
        <dbReference type="SAM" id="MobiDB-lite"/>
    </source>
</evidence>
<feature type="compositionally biased region" description="Low complexity" evidence="1">
    <location>
        <begin position="129"/>
        <end position="145"/>
    </location>
</feature>
<dbReference type="InterPro" id="IPR025676">
    <property type="entry name" value="Clr5_dom"/>
</dbReference>
<feature type="region of interest" description="Disordered" evidence="1">
    <location>
        <begin position="195"/>
        <end position="228"/>
    </location>
</feature>
<feature type="compositionally biased region" description="Polar residues" evidence="1">
    <location>
        <begin position="22"/>
        <end position="31"/>
    </location>
</feature>
<sequence>MMMADDGVNSGPTPTEEDVAVESSSAAQLNTHNDDEEDGPPLEAPPGPRKWATNEDFAKHRELITELYGRETLAELMQRMQADHGFIATNKMYRARFKRWGLGKRKFKSGVIPTRAKRPPPVPEPEPQPRSVVQAQQQLPQPAHHQQPEPEEQCRESPPVSYPQKAGRIIFFKGKWVDLSKITDPNRRRTIILQHQRSRQLSAASVSSSSSSALSRTPSPPLRGPDTFQSMENMYRAIRDYYSGSFAANRWVFVENVPEEEHTTNPLVVQTQTGVRRGFEIWRRFNTALRLFHDPSHSDNRAQAIKIIRICFAELTATLLSGRESPLLLFWVMHIMTLFRNTPGAGFGNMEPYLLKHLFELTETIRLRDGRQHPTATLWRILWSGGKGALFESLATNDPEGHMNASYAHLSTCITAAADQFAGHFGETHKRTVELRSLAIYCSLPMFHPRAHTRLEKFQDLFAKVTNQIGEFDARDMDVRGWLASQYFIMGRLDDAAALLEPLVDDPAMAAKVASVPEATEAFYLLFGGIRMAQGRMAEAEVILQQVVDAGNRAWRLHGEELHLSDGLLALEQCLRAQGRMEEADEAVREHRQLLREALVKRGETDSV</sequence>
<reference evidence="3" key="1">
    <citation type="journal article" date="2023" name="Mol. Phylogenet. Evol.">
        <title>Genome-scale phylogeny and comparative genomics of the fungal order Sordariales.</title>
        <authorList>
            <person name="Hensen N."/>
            <person name="Bonometti L."/>
            <person name="Westerberg I."/>
            <person name="Brannstrom I.O."/>
            <person name="Guillou S."/>
            <person name="Cros-Aarteil S."/>
            <person name="Calhoun S."/>
            <person name="Haridas S."/>
            <person name="Kuo A."/>
            <person name="Mondo S."/>
            <person name="Pangilinan J."/>
            <person name="Riley R."/>
            <person name="LaButti K."/>
            <person name="Andreopoulos B."/>
            <person name="Lipzen A."/>
            <person name="Chen C."/>
            <person name="Yan M."/>
            <person name="Daum C."/>
            <person name="Ng V."/>
            <person name="Clum A."/>
            <person name="Steindorff A."/>
            <person name="Ohm R.A."/>
            <person name="Martin F."/>
            <person name="Silar P."/>
            <person name="Natvig D.O."/>
            <person name="Lalanne C."/>
            <person name="Gautier V."/>
            <person name="Ament-Velasquez S.L."/>
            <person name="Kruys A."/>
            <person name="Hutchinson M.I."/>
            <person name="Powell A.J."/>
            <person name="Barry K."/>
            <person name="Miller A.N."/>
            <person name="Grigoriev I.V."/>
            <person name="Debuchy R."/>
            <person name="Gladieux P."/>
            <person name="Hiltunen Thoren M."/>
            <person name="Johannesson H."/>
        </authorList>
    </citation>
    <scope>NUCLEOTIDE SEQUENCE</scope>
    <source>
        <strain evidence="3">PSN309</strain>
    </source>
</reference>
<proteinExistence type="predicted"/>
<dbReference type="AlphaFoldDB" id="A0AAN6WU86"/>
<protein>
    <recommendedName>
        <fullName evidence="2">Clr5 domain-containing protein</fullName>
    </recommendedName>
</protein>